<feature type="transmembrane region" description="Helical" evidence="1">
    <location>
        <begin position="35"/>
        <end position="61"/>
    </location>
</feature>
<dbReference type="Proteomes" id="UP000494216">
    <property type="component" value="Unassembled WGS sequence"/>
</dbReference>
<keyword evidence="1" id="KW-0812">Transmembrane</keyword>
<comment type="caution">
    <text evidence="2">The sequence shown here is derived from an EMBL/GenBank/DDBJ whole genome shotgun (WGS) entry which is preliminary data.</text>
</comment>
<name>A0A8S0XIL4_9GAMM</name>
<keyword evidence="3" id="KW-1185">Reference proteome</keyword>
<evidence type="ECO:0000256" key="1">
    <source>
        <dbReference type="SAM" id="Phobius"/>
    </source>
</evidence>
<reference evidence="2 3" key="1">
    <citation type="submission" date="2020-02" db="EMBL/GenBank/DDBJ databases">
        <authorList>
            <person name="Hogendoorn C."/>
        </authorList>
    </citation>
    <scope>NUCLEOTIDE SEQUENCE [LARGE SCALE GENOMIC DNA]</scope>
    <source>
        <strain evidence="2">METHB21</strain>
    </source>
</reference>
<dbReference type="InterPro" id="IPR021344">
    <property type="entry name" value="DUF2970"/>
</dbReference>
<evidence type="ECO:0000313" key="2">
    <source>
        <dbReference type="EMBL" id="CAA9892553.1"/>
    </source>
</evidence>
<evidence type="ECO:0000313" key="3">
    <source>
        <dbReference type="Proteomes" id="UP000494216"/>
    </source>
</evidence>
<sequence length="63" mass="6808">MSKPTIIQVIKSTLAAFIGVQSTRNRHQAFEQGSLTTYIIAGLIFTIVFILGLIFLVSIVLGG</sequence>
<dbReference type="RefSeq" id="WP_174627312.1">
    <property type="nucleotide sequence ID" value="NZ_CADCXN010000105.1"/>
</dbReference>
<protein>
    <recommendedName>
        <fullName evidence="4">DUF2970 domain-containing protein</fullName>
    </recommendedName>
</protein>
<evidence type="ECO:0008006" key="4">
    <source>
        <dbReference type="Google" id="ProtNLM"/>
    </source>
</evidence>
<proteinExistence type="predicted"/>
<dbReference type="Pfam" id="PF11174">
    <property type="entry name" value="DUF2970"/>
    <property type="match status" value="1"/>
</dbReference>
<organism evidence="2 3">
    <name type="scientific">Candidatus Methylobacter favarea</name>
    <dbReference type="NCBI Taxonomy" id="2707345"/>
    <lineage>
        <taxon>Bacteria</taxon>
        <taxon>Pseudomonadati</taxon>
        <taxon>Pseudomonadota</taxon>
        <taxon>Gammaproteobacteria</taxon>
        <taxon>Methylococcales</taxon>
        <taxon>Methylococcaceae</taxon>
        <taxon>Methylobacter</taxon>
    </lineage>
</organism>
<dbReference type="AlphaFoldDB" id="A0A8S0XIL4"/>
<dbReference type="EMBL" id="CADCXN010000105">
    <property type="protein sequence ID" value="CAA9892553.1"/>
    <property type="molecule type" value="Genomic_DNA"/>
</dbReference>
<gene>
    <name evidence="2" type="ORF">METHB2_720006</name>
</gene>
<accession>A0A8S0XIL4</accession>
<keyword evidence="1" id="KW-1133">Transmembrane helix</keyword>
<keyword evidence="1" id="KW-0472">Membrane</keyword>